<organism evidence="3 4">
    <name type="scientific">Candidatus Harrisonbacteria bacterium CG10_big_fil_rev_8_21_14_0_10_42_17</name>
    <dbReference type="NCBI Taxonomy" id="1974584"/>
    <lineage>
        <taxon>Bacteria</taxon>
        <taxon>Candidatus Harrisoniibacteriota</taxon>
    </lineage>
</organism>
<evidence type="ECO:0000313" key="4">
    <source>
        <dbReference type="Proteomes" id="UP000228635"/>
    </source>
</evidence>
<dbReference type="SUPFAM" id="SSF143800">
    <property type="entry name" value="L28p-like"/>
    <property type="match status" value="1"/>
</dbReference>
<dbReference type="GO" id="GO:0005840">
    <property type="term" value="C:ribosome"/>
    <property type="evidence" value="ECO:0007669"/>
    <property type="project" value="UniProtKB-KW"/>
</dbReference>
<name>A0A2M6WIR1_9BACT</name>
<sequence>MKQCAMCGKGSTMAGTRRLLRGHYNPTNWSRKFPNLQKKTLPSGERAMICTQCMRTLVKPPRQRKKTEGAKTGTK</sequence>
<gene>
    <name evidence="3" type="ORF">COU08_01570</name>
</gene>
<evidence type="ECO:0000256" key="2">
    <source>
        <dbReference type="ARBA" id="ARBA00023274"/>
    </source>
</evidence>
<accession>A0A2M6WIR1</accession>
<dbReference type="InterPro" id="IPR037147">
    <property type="entry name" value="Ribosomal_bL28_sf"/>
</dbReference>
<comment type="caution">
    <text evidence="3">The sequence shown here is derived from an EMBL/GenBank/DDBJ whole genome shotgun (WGS) entry which is preliminary data.</text>
</comment>
<keyword evidence="1" id="KW-0689">Ribosomal protein</keyword>
<dbReference type="GO" id="GO:0003735">
    <property type="term" value="F:structural constituent of ribosome"/>
    <property type="evidence" value="ECO:0007669"/>
    <property type="project" value="InterPro"/>
</dbReference>
<reference evidence="4" key="1">
    <citation type="submission" date="2017-09" db="EMBL/GenBank/DDBJ databases">
        <title>Depth-based differentiation of microbial function through sediment-hosted aquifers and enrichment of novel symbionts in the deep terrestrial subsurface.</title>
        <authorList>
            <person name="Probst A.J."/>
            <person name="Ladd B."/>
            <person name="Jarett J.K."/>
            <person name="Geller-Mcgrath D.E."/>
            <person name="Sieber C.M.K."/>
            <person name="Emerson J.B."/>
            <person name="Anantharaman K."/>
            <person name="Thomas B.C."/>
            <person name="Malmstrom R."/>
            <person name="Stieglmeier M."/>
            <person name="Klingl A."/>
            <person name="Woyke T."/>
            <person name="Ryan C.M."/>
            <person name="Banfield J.F."/>
        </authorList>
    </citation>
    <scope>NUCLEOTIDE SEQUENCE [LARGE SCALE GENOMIC DNA]</scope>
</reference>
<dbReference type="InterPro" id="IPR034704">
    <property type="entry name" value="Ribosomal_bL28/bL31-like_sf"/>
</dbReference>
<evidence type="ECO:0000313" key="3">
    <source>
        <dbReference type="EMBL" id="PIT92666.1"/>
    </source>
</evidence>
<dbReference type="Gene3D" id="2.30.170.40">
    <property type="entry name" value="Ribosomal protein L28/L24"/>
    <property type="match status" value="1"/>
</dbReference>
<proteinExistence type="predicted"/>
<dbReference type="EMBL" id="PFBA01000013">
    <property type="protein sequence ID" value="PIT92666.1"/>
    <property type="molecule type" value="Genomic_DNA"/>
</dbReference>
<dbReference type="GO" id="GO:1990904">
    <property type="term" value="C:ribonucleoprotein complex"/>
    <property type="evidence" value="ECO:0007669"/>
    <property type="project" value="UniProtKB-KW"/>
</dbReference>
<evidence type="ECO:0000256" key="1">
    <source>
        <dbReference type="ARBA" id="ARBA00022980"/>
    </source>
</evidence>
<keyword evidence="2" id="KW-0687">Ribonucleoprotein</keyword>
<protein>
    <recommendedName>
        <fullName evidence="5">50S ribosomal protein L28</fullName>
    </recommendedName>
</protein>
<evidence type="ECO:0008006" key="5">
    <source>
        <dbReference type="Google" id="ProtNLM"/>
    </source>
</evidence>
<dbReference type="Proteomes" id="UP000228635">
    <property type="component" value="Unassembled WGS sequence"/>
</dbReference>
<dbReference type="AlphaFoldDB" id="A0A2M6WIR1"/>